<proteinExistence type="predicted"/>
<organism evidence="7 8">
    <name type="scientific">Rubellicoccus peritrichatus</name>
    <dbReference type="NCBI Taxonomy" id="3080537"/>
    <lineage>
        <taxon>Bacteria</taxon>
        <taxon>Pseudomonadati</taxon>
        <taxon>Verrucomicrobiota</taxon>
        <taxon>Opitutia</taxon>
        <taxon>Puniceicoccales</taxon>
        <taxon>Cerasicoccaceae</taxon>
        <taxon>Rubellicoccus</taxon>
    </lineage>
</organism>
<protein>
    <submittedName>
        <fullName evidence="7">YhjD/YihY/BrkB family envelope integrity protein</fullName>
    </submittedName>
</protein>
<dbReference type="GO" id="GO:0005886">
    <property type="term" value="C:plasma membrane"/>
    <property type="evidence" value="ECO:0007669"/>
    <property type="project" value="UniProtKB-SubCell"/>
</dbReference>
<dbReference type="KEGG" id="puo:RZN69_20850"/>
<dbReference type="EMBL" id="CP136920">
    <property type="protein sequence ID" value="WOO41076.1"/>
    <property type="molecule type" value="Genomic_DNA"/>
</dbReference>
<dbReference type="NCBIfam" id="TIGR00765">
    <property type="entry name" value="yihY_not_rbn"/>
    <property type="match status" value="1"/>
</dbReference>
<evidence type="ECO:0000256" key="4">
    <source>
        <dbReference type="ARBA" id="ARBA00022989"/>
    </source>
</evidence>
<accession>A0AAQ3L8J7</accession>
<feature type="transmembrane region" description="Helical" evidence="6">
    <location>
        <begin position="211"/>
        <end position="233"/>
    </location>
</feature>
<evidence type="ECO:0000256" key="2">
    <source>
        <dbReference type="ARBA" id="ARBA00022475"/>
    </source>
</evidence>
<feature type="transmembrane region" description="Helical" evidence="6">
    <location>
        <begin position="170"/>
        <end position="190"/>
    </location>
</feature>
<dbReference type="PANTHER" id="PTHR30213:SF0">
    <property type="entry name" value="UPF0761 MEMBRANE PROTEIN YIHY"/>
    <property type="match status" value="1"/>
</dbReference>
<name>A0AAQ3L8J7_9BACT</name>
<dbReference type="AlphaFoldDB" id="A0AAQ3L8J7"/>
<keyword evidence="3 6" id="KW-0812">Transmembrane</keyword>
<evidence type="ECO:0000256" key="1">
    <source>
        <dbReference type="ARBA" id="ARBA00004651"/>
    </source>
</evidence>
<reference evidence="7 8" key="1">
    <citation type="submission" date="2023-10" db="EMBL/GenBank/DDBJ databases">
        <title>Rubellicoccus peritrichatus gen. nov., sp. nov., isolated from an algae of coral reef tank.</title>
        <authorList>
            <person name="Luo J."/>
        </authorList>
    </citation>
    <scope>NUCLEOTIDE SEQUENCE [LARGE SCALE GENOMIC DNA]</scope>
    <source>
        <strain evidence="7 8">CR14</strain>
    </source>
</reference>
<keyword evidence="4 6" id="KW-1133">Transmembrane helix</keyword>
<dbReference type="Pfam" id="PF03631">
    <property type="entry name" value="Virul_fac_BrkB"/>
    <property type="match status" value="1"/>
</dbReference>
<dbReference type="PANTHER" id="PTHR30213">
    <property type="entry name" value="INNER MEMBRANE PROTEIN YHJD"/>
    <property type="match status" value="1"/>
</dbReference>
<evidence type="ECO:0000313" key="7">
    <source>
        <dbReference type="EMBL" id="WOO41076.1"/>
    </source>
</evidence>
<evidence type="ECO:0000256" key="5">
    <source>
        <dbReference type="ARBA" id="ARBA00023136"/>
    </source>
</evidence>
<keyword evidence="2" id="KW-1003">Cell membrane</keyword>
<evidence type="ECO:0000256" key="3">
    <source>
        <dbReference type="ARBA" id="ARBA00022692"/>
    </source>
</evidence>
<feature type="transmembrane region" description="Helical" evidence="6">
    <location>
        <begin position="72"/>
        <end position="95"/>
    </location>
</feature>
<dbReference type="Proteomes" id="UP001304300">
    <property type="component" value="Chromosome"/>
</dbReference>
<sequence>MGDATQSAKKSLITQARDAASAIPHLIGKEIWHTKNLEERGLKASVFGLLRIVTITYEGINKNRIPSQAAALSYYTLIALGPLIAIIIMVSGFVVKENQEQVTTDALTKLVYFIAPSAEQASNMELDDFFDDLDSSSTLNTVPGDPEVEKVDPQIVEFIQGVVDNTRSGAVGVIGTLILIVICIQLLSTIEKTFNTIWGVRLSRSLAQQVIFYWTFISLGAVVSFTALTLGVGTTIAKGVEQLPFFGEMFRDWFIALAPVFVFLLIILLLTFFNRFIPNTRVRWVPAALGAVIVAILLGLNKSLSFLYIGFVIRQQSLFGAVGILPILLFGLFVFWVVLLLGGQLTYAIQNVNTLTNQRAWENVSIRTREALSLTALLLISRRFQHCGSPYSADELSGKIRVPGNILNETLTRLCDLGYLIPVEARNASKEDDSRYQPCIPLEAITLAEFKNRLETFGNNDGGELIQSIDPILPYYNQHLLNYEDDTDANIPLSELLKQVEKKQ</sequence>
<keyword evidence="8" id="KW-1185">Reference proteome</keyword>
<dbReference type="InterPro" id="IPR017039">
    <property type="entry name" value="Virul_fac_BrkB"/>
</dbReference>
<evidence type="ECO:0000256" key="6">
    <source>
        <dbReference type="SAM" id="Phobius"/>
    </source>
</evidence>
<evidence type="ECO:0000313" key="8">
    <source>
        <dbReference type="Proteomes" id="UP001304300"/>
    </source>
</evidence>
<comment type="subcellular location">
    <subcellularLocation>
        <location evidence="1">Cell membrane</location>
        <topology evidence="1">Multi-pass membrane protein</topology>
    </subcellularLocation>
</comment>
<dbReference type="RefSeq" id="WP_317833434.1">
    <property type="nucleotide sequence ID" value="NZ_CP136920.1"/>
</dbReference>
<feature type="transmembrane region" description="Helical" evidence="6">
    <location>
        <begin position="253"/>
        <end position="273"/>
    </location>
</feature>
<feature type="transmembrane region" description="Helical" evidence="6">
    <location>
        <begin position="285"/>
        <end position="311"/>
    </location>
</feature>
<keyword evidence="5 6" id="KW-0472">Membrane</keyword>
<feature type="transmembrane region" description="Helical" evidence="6">
    <location>
        <begin position="317"/>
        <end position="341"/>
    </location>
</feature>
<gene>
    <name evidence="7" type="ORF">RZN69_20850</name>
</gene>